<proteinExistence type="predicted"/>
<keyword evidence="1" id="KW-1133">Transmembrane helix</keyword>
<feature type="transmembrane region" description="Helical" evidence="1">
    <location>
        <begin position="12"/>
        <end position="31"/>
    </location>
</feature>
<evidence type="ECO:0000313" key="2">
    <source>
        <dbReference type="EMBL" id="KKK54122.1"/>
    </source>
</evidence>
<evidence type="ECO:0000256" key="1">
    <source>
        <dbReference type="SAM" id="Phobius"/>
    </source>
</evidence>
<gene>
    <name evidence="2" type="ORF">LCGC14_3087890</name>
</gene>
<comment type="caution">
    <text evidence="2">The sequence shown here is derived from an EMBL/GenBank/DDBJ whole genome shotgun (WGS) entry which is preliminary data.</text>
</comment>
<keyword evidence="1" id="KW-0812">Transmembrane</keyword>
<dbReference type="AlphaFoldDB" id="A0A0F8WBA0"/>
<feature type="non-terminal residue" evidence="2">
    <location>
        <position position="1"/>
    </location>
</feature>
<dbReference type="EMBL" id="LAZR01066160">
    <property type="protein sequence ID" value="KKK54122.1"/>
    <property type="molecule type" value="Genomic_DNA"/>
</dbReference>
<name>A0A0F8WBA0_9ZZZZ</name>
<accession>A0A0F8WBA0</accession>
<protein>
    <submittedName>
        <fullName evidence="2">Uncharacterized protein</fullName>
    </submittedName>
</protein>
<organism evidence="2">
    <name type="scientific">marine sediment metagenome</name>
    <dbReference type="NCBI Taxonomy" id="412755"/>
    <lineage>
        <taxon>unclassified sequences</taxon>
        <taxon>metagenomes</taxon>
        <taxon>ecological metagenomes</taxon>
    </lineage>
</organism>
<keyword evidence="1" id="KW-0472">Membrane</keyword>
<reference evidence="2" key="1">
    <citation type="journal article" date="2015" name="Nature">
        <title>Complex archaea that bridge the gap between prokaryotes and eukaryotes.</title>
        <authorList>
            <person name="Spang A."/>
            <person name="Saw J.H."/>
            <person name="Jorgensen S.L."/>
            <person name="Zaremba-Niedzwiedzka K."/>
            <person name="Martijn J."/>
            <person name="Lind A.E."/>
            <person name="van Eijk R."/>
            <person name="Schleper C."/>
            <person name="Guy L."/>
            <person name="Ettema T.J."/>
        </authorList>
    </citation>
    <scope>NUCLEOTIDE SEQUENCE</scope>
</reference>
<sequence>AKTSQISKQQIGKGALIIGGLAIAGIIVWLFSRS</sequence>